<evidence type="ECO:0000256" key="2">
    <source>
        <dbReference type="ARBA" id="ARBA00020451"/>
    </source>
</evidence>
<dbReference type="PANTHER" id="PTHR13563:SF13">
    <property type="entry name" value="TRNA METHYLTRANSFERASE 10 HOMOLOG A"/>
    <property type="match status" value="1"/>
</dbReference>
<dbReference type="GO" id="GO:0005634">
    <property type="term" value="C:nucleus"/>
    <property type="evidence" value="ECO:0007669"/>
    <property type="project" value="TreeGrafter"/>
</dbReference>
<keyword evidence="3" id="KW-0489">Methyltransferase</keyword>
<dbReference type="EMBL" id="LAEV01002266">
    <property type="protein sequence ID" value="KKA26170.1"/>
    <property type="molecule type" value="Genomic_DNA"/>
</dbReference>
<evidence type="ECO:0000256" key="4">
    <source>
        <dbReference type="ARBA" id="ARBA00022679"/>
    </source>
</evidence>
<dbReference type="EC" id="2.1.1.221" evidence="1"/>
<dbReference type="AlphaFoldDB" id="A0A0F4Z774"/>
<dbReference type="InterPro" id="IPR038459">
    <property type="entry name" value="MT_TRM10-typ_sf"/>
</dbReference>
<feature type="region of interest" description="Disordered" evidence="9">
    <location>
        <begin position="355"/>
        <end position="420"/>
    </location>
</feature>
<feature type="region of interest" description="Disordered" evidence="9">
    <location>
        <begin position="1"/>
        <end position="103"/>
    </location>
</feature>
<comment type="caution">
    <text evidence="11">The sequence shown here is derived from an EMBL/GenBank/DDBJ whole genome shotgun (WGS) entry which is preliminary data.</text>
</comment>
<keyword evidence="4" id="KW-0808">Transferase</keyword>
<evidence type="ECO:0000313" key="12">
    <source>
        <dbReference type="Proteomes" id="UP000033483"/>
    </source>
</evidence>
<evidence type="ECO:0000259" key="10">
    <source>
        <dbReference type="PROSITE" id="PS51675"/>
    </source>
</evidence>
<dbReference type="GO" id="GO:0052905">
    <property type="term" value="F:tRNA (guanosine(9)-N1)-methyltransferase activity"/>
    <property type="evidence" value="ECO:0007669"/>
    <property type="project" value="UniProtKB-EC"/>
</dbReference>
<organism evidence="11 12">
    <name type="scientific">Thielaviopsis punctulata</name>
    <dbReference type="NCBI Taxonomy" id="72032"/>
    <lineage>
        <taxon>Eukaryota</taxon>
        <taxon>Fungi</taxon>
        <taxon>Dikarya</taxon>
        <taxon>Ascomycota</taxon>
        <taxon>Pezizomycotina</taxon>
        <taxon>Sordariomycetes</taxon>
        <taxon>Hypocreomycetidae</taxon>
        <taxon>Microascales</taxon>
        <taxon>Ceratocystidaceae</taxon>
        <taxon>Thielaviopsis</taxon>
    </lineage>
</organism>
<evidence type="ECO:0000256" key="5">
    <source>
        <dbReference type="ARBA" id="ARBA00022691"/>
    </source>
</evidence>
<dbReference type="CDD" id="cd18089">
    <property type="entry name" value="SPOUT_Trm10-like"/>
    <property type="match status" value="1"/>
</dbReference>
<feature type="domain" description="SAM-dependent MTase TRM10-type" evidence="10">
    <location>
        <begin position="121"/>
        <end position="357"/>
    </location>
</feature>
<sequence>MSEKQSDPTALDPTLASATETAESGPAATTNVNPKAVEITAKDDAKATEATAEGTDETATPMSKNQMKKLKRKLAWEQGAEDRKRQRREKQKQRKERRRAENAALTAKAIADGIDPATLFPKTQRRNPVKVPVSLIIDCDFEQYMTEKELISLSSQVTRSYSENKKANFRTHLVLSSWKGKLRERYETVFADQFKYWKDVTFVEGGFEAAAAQIKEVMAGPGGGSVIDTLQTPESGEPAMHVEDGAELTSENDETGYRDDVVYLSSDSPYVIERLEPGTSYVIGGIVDKNREKGLCYKIAREHKVRTAKLPIGEYMVMQSRQVLTTNQVVEIMLKWLELGDWGKAFLSVIPKRKGGRLKGDETEEGEEERGEADEEGQGKEDGDGEQEAEKTEEEALNEVANDAKAEEADETSAAGKIAT</sequence>
<protein>
    <recommendedName>
        <fullName evidence="2">tRNA (guanine(9)-N1)-methyltransferase</fullName>
        <ecNumber evidence="1">2.1.1.221</ecNumber>
    </recommendedName>
    <alternativeName>
        <fullName evidence="7">tRNA methyltransferase 10</fullName>
    </alternativeName>
    <alternativeName>
        <fullName evidence="6">tRNA(m1G9)-methyltransferase</fullName>
    </alternativeName>
</protein>
<feature type="compositionally biased region" description="Low complexity" evidence="9">
    <location>
        <begin position="48"/>
        <end position="60"/>
    </location>
</feature>
<dbReference type="OrthoDB" id="278300at2759"/>
<dbReference type="Proteomes" id="UP000033483">
    <property type="component" value="Unassembled WGS sequence"/>
</dbReference>
<dbReference type="PROSITE" id="PS51675">
    <property type="entry name" value="SAM_MT_TRM10"/>
    <property type="match status" value="1"/>
</dbReference>
<dbReference type="InterPro" id="IPR028564">
    <property type="entry name" value="MT_TRM10-typ"/>
</dbReference>
<evidence type="ECO:0000256" key="3">
    <source>
        <dbReference type="ARBA" id="ARBA00022603"/>
    </source>
</evidence>
<keyword evidence="12" id="KW-1185">Reference proteome</keyword>
<dbReference type="GO" id="GO:0000049">
    <property type="term" value="F:tRNA binding"/>
    <property type="evidence" value="ECO:0007669"/>
    <property type="project" value="TreeGrafter"/>
</dbReference>
<accession>A0A0F4Z774</accession>
<evidence type="ECO:0000256" key="6">
    <source>
        <dbReference type="ARBA" id="ARBA00031792"/>
    </source>
</evidence>
<feature type="compositionally biased region" description="Acidic residues" evidence="9">
    <location>
        <begin position="362"/>
        <end position="376"/>
    </location>
</feature>
<evidence type="ECO:0000256" key="8">
    <source>
        <dbReference type="ARBA" id="ARBA00048434"/>
    </source>
</evidence>
<name>A0A0F4Z774_9PEZI</name>
<reference evidence="11 12" key="1">
    <citation type="submission" date="2015-03" db="EMBL/GenBank/DDBJ databases">
        <authorList>
            <person name="Radwan O."/>
            <person name="Al-Naeli F.A."/>
            <person name="Rendon G.A."/>
            <person name="Fields C."/>
        </authorList>
    </citation>
    <scope>NUCLEOTIDE SEQUENCE [LARGE SCALE GENOMIC DNA]</scope>
    <source>
        <strain evidence="11">CR-DP1</strain>
    </source>
</reference>
<feature type="compositionally biased region" description="Basic residues" evidence="9">
    <location>
        <begin position="85"/>
        <end position="97"/>
    </location>
</feature>
<keyword evidence="5" id="KW-0949">S-adenosyl-L-methionine</keyword>
<feature type="compositionally biased region" description="Acidic residues" evidence="9">
    <location>
        <begin position="383"/>
        <end position="397"/>
    </location>
</feature>
<dbReference type="PANTHER" id="PTHR13563">
    <property type="entry name" value="TRNA (GUANINE-9-) METHYLTRANSFERASE"/>
    <property type="match status" value="1"/>
</dbReference>
<comment type="catalytic activity">
    <reaction evidence="8">
        <text>guanosine(9) in tRNA + S-adenosyl-L-methionine = N(1)-methylguanosine(9) in tRNA + S-adenosyl-L-homocysteine + H(+)</text>
        <dbReference type="Rhea" id="RHEA:43156"/>
        <dbReference type="Rhea" id="RHEA-COMP:10367"/>
        <dbReference type="Rhea" id="RHEA-COMP:10368"/>
        <dbReference type="ChEBI" id="CHEBI:15378"/>
        <dbReference type="ChEBI" id="CHEBI:57856"/>
        <dbReference type="ChEBI" id="CHEBI:59789"/>
        <dbReference type="ChEBI" id="CHEBI:73542"/>
        <dbReference type="ChEBI" id="CHEBI:74269"/>
        <dbReference type="EC" id="2.1.1.221"/>
    </reaction>
</comment>
<dbReference type="Gene3D" id="3.40.1280.30">
    <property type="match status" value="1"/>
</dbReference>
<evidence type="ECO:0000256" key="9">
    <source>
        <dbReference type="SAM" id="MobiDB-lite"/>
    </source>
</evidence>
<feature type="compositionally biased region" description="Polar residues" evidence="9">
    <location>
        <begin position="16"/>
        <end position="33"/>
    </location>
</feature>
<dbReference type="InterPro" id="IPR007356">
    <property type="entry name" value="tRNA_m1G_MeTrfase_euk"/>
</dbReference>
<dbReference type="GO" id="GO:0002939">
    <property type="term" value="P:tRNA N1-guanine methylation"/>
    <property type="evidence" value="ECO:0007669"/>
    <property type="project" value="TreeGrafter"/>
</dbReference>
<evidence type="ECO:0000313" key="11">
    <source>
        <dbReference type="EMBL" id="KKA26170.1"/>
    </source>
</evidence>
<evidence type="ECO:0000256" key="1">
    <source>
        <dbReference type="ARBA" id="ARBA00012797"/>
    </source>
</evidence>
<proteinExistence type="predicted"/>
<gene>
    <name evidence="11" type="ORF">TD95_003599</name>
</gene>
<evidence type="ECO:0000256" key="7">
    <source>
        <dbReference type="ARBA" id="ARBA00032166"/>
    </source>
</evidence>